<keyword evidence="2" id="KW-0479">Metal-binding</keyword>
<comment type="cofactor">
    <cofactor evidence="1">
        <name>Zn(2+)</name>
        <dbReference type="ChEBI" id="CHEBI:29105"/>
    </cofactor>
</comment>
<evidence type="ECO:0000256" key="2">
    <source>
        <dbReference type="ARBA" id="ARBA00022723"/>
    </source>
</evidence>
<dbReference type="STRING" id="476281.ICMP_592"/>
<dbReference type="Gene3D" id="3.60.15.10">
    <property type="entry name" value="Ribonuclease Z/Hydroxyacylglutathione hydrolase-like"/>
    <property type="match status" value="1"/>
</dbReference>
<dbReference type="SMART" id="SM00849">
    <property type="entry name" value="Lactamase_B"/>
    <property type="match status" value="1"/>
</dbReference>
<evidence type="ECO:0000259" key="5">
    <source>
        <dbReference type="SMART" id="SM00849"/>
    </source>
</evidence>
<sequence length="209" mass="23602">MDYKIIVLTNFLQNCLIIWCKNTYDCALVDPGGDTNKLKKQLLDIELKPNKILLTHGHIDHVAGAAELASFYKIPIIGPHIQDLYLLNNLPNQSKMFHFPKCEPLRPDYFLEENNIINIGNIRLEVIHCPGHTPGHIVFFNRKNKLLIAGDTLFKGSIGRTDFLQGNYQQLVTVIKQKILSLGDEVILIPGHGPISTVGKERITNPFLK</sequence>
<dbReference type="GO" id="GO:0016787">
    <property type="term" value="F:hydrolase activity"/>
    <property type="evidence" value="ECO:0007669"/>
    <property type="project" value="UniProtKB-KW"/>
</dbReference>
<dbReference type="Proteomes" id="UP000061704">
    <property type="component" value="Chromosome"/>
</dbReference>
<proteinExistence type="predicted"/>
<keyword evidence="3" id="KW-0378">Hydrolase</keyword>
<dbReference type="SUPFAM" id="SSF56281">
    <property type="entry name" value="Metallo-hydrolase/oxidoreductase"/>
    <property type="match status" value="1"/>
</dbReference>
<dbReference type="RefSeq" id="WP_041069811.1">
    <property type="nucleotide sequence ID" value="NZ_AP010872.1"/>
</dbReference>
<evidence type="ECO:0000313" key="7">
    <source>
        <dbReference type="Proteomes" id="UP000061704"/>
    </source>
</evidence>
<evidence type="ECO:0000313" key="6">
    <source>
        <dbReference type="EMBL" id="BAH83427.1"/>
    </source>
</evidence>
<dbReference type="OrthoDB" id="9802991at2"/>
<dbReference type="Pfam" id="PF00753">
    <property type="entry name" value="Lactamase_B"/>
    <property type="match status" value="1"/>
</dbReference>
<feature type="domain" description="Metallo-beta-lactamase" evidence="5">
    <location>
        <begin position="12"/>
        <end position="192"/>
    </location>
</feature>
<protein>
    <submittedName>
        <fullName evidence="6">Predicted metal-binding enzyme</fullName>
    </submittedName>
</protein>
<evidence type="ECO:0000256" key="4">
    <source>
        <dbReference type="ARBA" id="ARBA00022833"/>
    </source>
</evidence>
<dbReference type="EMBL" id="AP010872">
    <property type="protein sequence ID" value="BAH83427.1"/>
    <property type="molecule type" value="Genomic_DNA"/>
</dbReference>
<evidence type="ECO:0000256" key="3">
    <source>
        <dbReference type="ARBA" id="ARBA00022801"/>
    </source>
</evidence>
<gene>
    <name evidence="6" type="primary">ycbL</name>
    <name evidence="6" type="ORF">ICMP_592</name>
</gene>
<dbReference type="KEGG" id="icp:ICMP_592"/>
<keyword evidence="4" id="KW-0862">Zinc</keyword>
<name>C5WDM1_9ENTR</name>
<evidence type="ECO:0000256" key="1">
    <source>
        <dbReference type="ARBA" id="ARBA00001947"/>
    </source>
</evidence>
<dbReference type="HOGENOM" id="CLU_030571_5_0_6"/>
<accession>C5WDM1</accession>
<keyword evidence="7" id="KW-1185">Reference proteome</keyword>
<dbReference type="InterPro" id="IPR001279">
    <property type="entry name" value="Metallo-B-lactamas"/>
</dbReference>
<dbReference type="GO" id="GO:0046872">
    <property type="term" value="F:metal ion binding"/>
    <property type="evidence" value="ECO:0007669"/>
    <property type="project" value="UniProtKB-KW"/>
</dbReference>
<reference evidence="6 7" key="1">
    <citation type="journal article" date="2011" name="Genome Biol. Evol.">
        <title>Reductive evolution of bacterial genome in insect gut environment.</title>
        <authorList>
            <person name="Nikoh N."/>
            <person name="Hosokawa T."/>
            <person name="Ohshima K."/>
            <person name="Hattori M."/>
            <person name="Fukatsu T."/>
        </authorList>
    </citation>
    <scope>NUCLEOTIDE SEQUENCE [LARGE SCALE GENOMIC DNA]</scope>
    <source>
        <strain evidence="6 7">Mpkobe</strain>
    </source>
</reference>
<dbReference type="AlphaFoldDB" id="C5WDM1"/>
<dbReference type="InterPro" id="IPR051453">
    <property type="entry name" value="MBL_Glyoxalase_II"/>
</dbReference>
<organism evidence="6 7">
    <name type="scientific">Candidatus Ishikawaella capsulata Mpkobe</name>
    <dbReference type="NCBI Taxonomy" id="476281"/>
    <lineage>
        <taxon>Bacteria</taxon>
        <taxon>Pseudomonadati</taxon>
        <taxon>Pseudomonadota</taxon>
        <taxon>Gammaproteobacteria</taxon>
        <taxon>Enterobacterales</taxon>
        <taxon>Enterobacteriaceae</taxon>
        <taxon>Candidatus Ishikawella</taxon>
    </lineage>
</organism>
<dbReference type="CDD" id="cd07737">
    <property type="entry name" value="YcbL-like_MBL-fold"/>
    <property type="match status" value="1"/>
</dbReference>
<dbReference type="PANTHER" id="PTHR46233">
    <property type="entry name" value="HYDROXYACYLGLUTATHIONE HYDROLASE GLOC"/>
    <property type="match status" value="1"/>
</dbReference>
<dbReference type="PANTHER" id="PTHR46233:SF3">
    <property type="entry name" value="HYDROXYACYLGLUTATHIONE HYDROLASE GLOC"/>
    <property type="match status" value="1"/>
</dbReference>
<dbReference type="InterPro" id="IPR036866">
    <property type="entry name" value="RibonucZ/Hydroxyglut_hydro"/>
</dbReference>